<dbReference type="SUPFAM" id="SSF50022">
    <property type="entry name" value="ISP domain"/>
    <property type="match status" value="1"/>
</dbReference>
<dbReference type="InterPro" id="IPR036188">
    <property type="entry name" value="FAD/NAD-bd_sf"/>
</dbReference>
<dbReference type="PRINTS" id="PR00162">
    <property type="entry name" value="RIESKE"/>
</dbReference>
<dbReference type="InterPro" id="IPR006076">
    <property type="entry name" value="FAD-dep_OxRdtase"/>
</dbReference>
<keyword evidence="5" id="KW-1015">Disulfide bond</keyword>
<dbReference type="PANTHER" id="PTHR13847:SF274">
    <property type="entry name" value="RIESKE 2FE-2S IRON-SULFUR PROTEIN YHFW-RELATED"/>
    <property type="match status" value="1"/>
</dbReference>
<keyword evidence="8" id="KW-1185">Reference proteome</keyword>
<keyword evidence="4" id="KW-0411">Iron-sulfur</keyword>
<evidence type="ECO:0000256" key="4">
    <source>
        <dbReference type="ARBA" id="ARBA00023014"/>
    </source>
</evidence>
<dbReference type="InterPro" id="IPR036922">
    <property type="entry name" value="Rieske_2Fe-2S_sf"/>
</dbReference>
<evidence type="ECO:0000313" key="8">
    <source>
        <dbReference type="Proteomes" id="UP000563151"/>
    </source>
</evidence>
<keyword evidence="2" id="KW-0479">Metal-binding</keyword>
<evidence type="ECO:0000256" key="2">
    <source>
        <dbReference type="ARBA" id="ARBA00022723"/>
    </source>
</evidence>
<dbReference type="Gene3D" id="2.102.10.10">
    <property type="entry name" value="Rieske [2Fe-2S] iron-sulphur domain"/>
    <property type="match status" value="1"/>
</dbReference>
<dbReference type="GO" id="GO:0051537">
    <property type="term" value="F:2 iron, 2 sulfur cluster binding"/>
    <property type="evidence" value="ECO:0007669"/>
    <property type="project" value="UniProtKB-KW"/>
</dbReference>
<evidence type="ECO:0000256" key="1">
    <source>
        <dbReference type="ARBA" id="ARBA00022714"/>
    </source>
</evidence>
<reference evidence="7 8" key="1">
    <citation type="submission" date="2020-04" db="EMBL/GenBank/DDBJ databases">
        <title>Genomic insights into acetone-butanol-ethanol (ABE) fermentation by sequencing solventogenic clostridia strains.</title>
        <authorList>
            <person name="Brown S."/>
        </authorList>
    </citation>
    <scope>NUCLEOTIDE SEQUENCE [LARGE SCALE GENOMIC DNA]</scope>
    <source>
        <strain evidence="7 8">DJ011</strain>
    </source>
</reference>
<dbReference type="RefSeq" id="WP_173680014.1">
    <property type="nucleotide sequence ID" value="NZ_JAAZWO010000005.1"/>
</dbReference>
<dbReference type="GO" id="GO:0004497">
    <property type="term" value="F:monooxygenase activity"/>
    <property type="evidence" value="ECO:0007669"/>
    <property type="project" value="UniProtKB-ARBA"/>
</dbReference>
<dbReference type="EMBL" id="JAAZWO010000005">
    <property type="protein sequence ID" value="MBC2397276.1"/>
    <property type="molecule type" value="Genomic_DNA"/>
</dbReference>
<name>A0A923E9M2_CLOTT</name>
<comment type="caution">
    <text evidence="7">The sequence shown here is derived from an EMBL/GenBank/DDBJ whole genome shotgun (WGS) entry which is preliminary data.</text>
</comment>
<protein>
    <submittedName>
        <fullName evidence="7">FAD-dependent oxidoreductase</fullName>
    </submittedName>
</protein>
<dbReference type="Pfam" id="PF01266">
    <property type="entry name" value="DAO"/>
    <property type="match status" value="1"/>
</dbReference>
<dbReference type="AlphaFoldDB" id="A0A923E9M2"/>
<evidence type="ECO:0000313" key="7">
    <source>
        <dbReference type="EMBL" id="MBC2397276.1"/>
    </source>
</evidence>
<sequence length="523" mass="58191">MNNENLPNLDVFSSTHEPYWISSTSTIDCPILDDDINVDVAIIGGGIVGITSAFLLKRKGLKVAIIEANKIAHGTTGHTTAKITSQHDLIYDNMLRKIGEENAKQYAEANESAIHFIANLVREKNIDCDFSWRPAYIYTQSNEYVEKIENEVKAASSLGIKASYLDKVPLPFNIKAAVRFDDQAQFHPLKYLFTLAKEIPGDGSYIFEHTKVVDVDDNDNGHCVVLTNQDKKVSASKIIVASHFPCYDGLGMYFARMYAEKSYVLGVKVKEPFPEGMFITAEKSGHSLRSQKYNGSEIILVGGEPHKTGSEKNTNAHYKNLADFAKTTFDLENILFRWSTQDCMTVDNIPYIGYLTSKTSNIFVATGFGKWGMTNGTVSAMILTDLITKKESSWEEVYSPSRFDVSSFPKLASVNLNVASTLLKGKIIPVPNDAKINNGEAKVINVNGERVGAYRDENGKLHIVDITCTHLGCELVWNESEKTWDCPCHGSRFTYDGDNVEGPAFNHLRYQGEGPNKKDPNIF</sequence>
<dbReference type="Gene3D" id="3.50.50.60">
    <property type="entry name" value="FAD/NAD(P)-binding domain"/>
    <property type="match status" value="1"/>
</dbReference>
<dbReference type="PROSITE" id="PS51296">
    <property type="entry name" value="RIESKE"/>
    <property type="match status" value="1"/>
</dbReference>
<dbReference type="GO" id="GO:0016020">
    <property type="term" value="C:membrane"/>
    <property type="evidence" value="ECO:0007669"/>
    <property type="project" value="InterPro"/>
</dbReference>
<dbReference type="FunFam" id="2.102.10.10:FF:000014">
    <property type="entry name" value="Oxidoreductase, FAD dependent"/>
    <property type="match status" value="1"/>
</dbReference>
<organism evidence="7 8">
    <name type="scientific">Clostridium tetanomorphum</name>
    <dbReference type="NCBI Taxonomy" id="1553"/>
    <lineage>
        <taxon>Bacteria</taxon>
        <taxon>Bacillati</taxon>
        <taxon>Bacillota</taxon>
        <taxon>Clostridia</taxon>
        <taxon>Eubacteriales</taxon>
        <taxon>Clostridiaceae</taxon>
        <taxon>Clostridium</taxon>
    </lineage>
</organism>
<keyword evidence="1" id="KW-0001">2Fe-2S</keyword>
<evidence type="ECO:0000256" key="3">
    <source>
        <dbReference type="ARBA" id="ARBA00023004"/>
    </source>
</evidence>
<dbReference type="InterPro" id="IPR017941">
    <property type="entry name" value="Rieske_2Fe-2S"/>
</dbReference>
<dbReference type="InterPro" id="IPR005805">
    <property type="entry name" value="Rieske_Fe-S_prot_C"/>
</dbReference>
<dbReference type="Proteomes" id="UP000563151">
    <property type="component" value="Unassembled WGS sequence"/>
</dbReference>
<dbReference type="Gene3D" id="3.30.9.10">
    <property type="entry name" value="D-Amino Acid Oxidase, subunit A, domain 2"/>
    <property type="match status" value="1"/>
</dbReference>
<evidence type="ECO:0000256" key="5">
    <source>
        <dbReference type="ARBA" id="ARBA00023157"/>
    </source>
</evidence>
<dbReference type="GO" id="GO:0005737">
    <property type="term" value="C:cytoplasm"/>
    <property type="evidence" value="ECO:0007669"/>
    <property type="project" value="TreeGrafter"/>
</dbReference>
<evidence type="ECO:0000259" key="6">
    <source>
        <dbReference type="PROSITE" id="PS51296"/>
    </source>
</evidence>
<dbReference type="Pfam" id="PF00355">
    <property type="entry name" value="Rieske"/>
    <property type="match status" value="1"/>
</dbReference>
<dbReference type="PANTHER" id="PTHR13847">
    <property type="entry name" value="SARCOSINE DEHYDROGENASE-RELATED"/>
    <property type="match status" value="1"/>
</dbReference>
<dbReference type="GO" id="GO:0016705">
    <property type="term" value="F:oxidoreductase activity, acting on paired donors, with incorporation or reduction of molecular oxygen"/>
    <property type="evidence" value="ECO:0007669"/>
    <property type="project" value="UniProtKB-ARBA"/>
</dbReference>
<keyword evidence="3" id="KW-0408">Iron</keyword>
<dbReference type="InterPro" id="IPR038010">
    <property type="entry name" value="YhfW_C"/>
</dbReference>
<gene>
    <name evidence="7" type="ORF">HGG79_05710</name>
</gene>
<accession>A0A923E9M2</accession>
<dbReference type="GO" id="GO:0046872">
    <property type="term" value="F:metal ion binding"/>
    <property type="evidence" value="ECO:0007669"/>
    <property type="project" value="UniProtKB-KW"/>
</dbReference>
<proteinExistence type="predicted"/>
<dbReference type="CDD" id="cd03477">
    <property type="entry name" value="Rieske_YhfW_C"/>
    <property type="match status" value="1"/>
</dbReference>
<feature type="domain" description="Rieske" evidence="6">
    <location>
        <begin position="428"/>
        <end position="509"/>
    </location>
</feature>
<dbReference type="SUPFAM" id="SSF51905">
    <property type="entry name" value="FAD/NAD(P)-binding domain"/>
    <property type="match status" value="1"/>
</dbReference>